<accession>A0A2S6FM04</accession>
<feature type="domain" description="Toprim" evidence="1">
    <location>
        <begin position="217"/>
        <end position="310"/>
    </location>
</feature>
<dbReference type="InterPro" id="IPR034154">
    <property type="entry name" value="TOPRIM_DnaG/twinkle"/>
</dbReference>
<dbReference type="GO" id="GO:0016853">
    <property type="term" value="F:isomerase activity"/>
    <property type="evidence" value="ECO:0007669"/>
    <property type="project" value="UniProtKB-KW"/>
</dbReference>
<organism evidence="2 3">
    <name type="scientific">Pseudomonas laurylsulfatiphila</name>
    <dbReference type="NCBI Taxonomy" id="2011015"/>
    <lineage>
        <taxon>Bacteria</taxon>
        <taxon>Pseudomonadati</taxon>
        <taxon>Pseudomonadota</taxon>
        <taxon>Gammaproteobacteria</taxon>
        <taxon>Pseudomonadales</taxon>
        <taxon>Pseudomonadaceae</taxon>
        <taxon>Pseudomonas</taxon>
    </lineage>
</organism>
<keyword evidence="3" id="KW-1185">Reference proteome</keyword>
<evidence type="ECO:0000313" key="2">
    <source>
        <dbReference type="EMBL" id="PPK38492.1"/>
    </source>
</evidence>
<dbReference type="CDD" id="cd01029">
    <property type="entry name" value="TOPRIM_primases"/>
    <property type="match status" value="1"/>
</dbReference>
<dbReference type="AlphaFoldDB" id="A0A2S6FM04"/>
<keyword evidence="2" id="KW-0413">Isomerase</keyword>
<comment type="caution">
    <text evidence="2">The sequence shown here is derived from an EMBL/GenBank/DDBJ whole genome shotgun (WGS) entry which is preliminary data.</text>
</comment>
<reference evidence="3" key="1">
    <citation type="submission" date="2017-06" db="EMBL/GenBank/DDBJ databases">
        <authorList>
            <person name="Furmanczyk E.M."/>
        </authorList>
    </citation>
    <scope>NUCLEOTIDE SEQUENCE [LARGE SCALE GENOMIC DNA]</scope>
    <source>
        <strain evidence="3">AP3_16</strain>
    </source>
</reference>
<protein>
    <submittedName>
        <fullName evidence="2">Topoisomerase</fullName>
    </submittedName>
</protein>
<proteinExistence type="predicted"/>
<dbReference type="InterPro" id="IPR006171">
    <property type="entry name" value="TOPRIM_dom"/>
</dbReference>
<dbReference type="EMBL" id="NIRS01000003">
    <property type="protein sequence ID" value="PPK38492.1"/>
    <property type="molecule type" value="Genomic_DNA"/>
</dbReference>
<sequence>MTNFQHCQSAVTPSACLKNVTGRSCVTHHKAVPVLFRDALQSVYGPLDWLPEPSGVIHRFHVPGDRQSSENGWYVLYLDGIASGAFGSWKDGGTRTWCSREPVDHREAIEVRQRIEQAKRQREAEQQQRQLKAAIRAQRWWRDARRADSAHPYLIAKGVRPHGLRQSGDALLVPLYVTGELVNLQRIASDGSKRFLAGGRIKGSYSPLGVIVPGQPLCICEGWATGATLHQHGYAVACAMNSGNLKPVALALRTRYPEQPILIAGDDDRLSDGNPGRTAANAAAALVGGQIAFPEWPEDAPTDLTDFNDLANWKRAHVPA</sequence>
<dbReference type="Pfam" id="PF13362">
    <property type="entry name" value="Toprim_3"/>
    <property type="match status" value="1"/>
</dbReference>
<evidence type="ECO:0000259" key="1">
    <source>
        <dbReference type="Pfam" id="PF13362"/>
    </source>
</evidence>
<evidence type="ECO:0000313" key="3">
    <source>
        <dbReference type="Proteomes" id="UP000238541"/>
    </source>
</evidence>
<gene>
    <name evidence="2" type="ORF">CD175_11805</name>
</gene>
<dbReference type="Proteomes" id="UP000238541">
    <property type="component" value="Unassembled WGS sequence"/>
</dbReference>
<name>A0A2S6FM04_9PSED</name>